<dbReference type="InterPro" id="IPR043150">
    <property type="entry name" value="Phytochrome_PHY_sf"/>
</dbReference>
<evidence type="ECO:0000259" key="2">
    <source>
        <dbReference type="Pfam" id="PF00360"/>
    </source>
</evidence>
<proteinExistence type="predicted"/>
<dbReference type="Pfam" id="PF00360">
    <property type="entry name" value="PHY"/>
    <property type="match status" value="1"/>
</dbReference>
<keyword evidence="4" id="KW-1185">Reference proteome</keyword>
<dbReference type="KEGG" id="lck:HN018_27760"/>
<dbReference type="Proteomes" id="UP000500767">
    <property type="component" value="Plasmid unnamed5"/>
</dbReference>
<protein>
    <recommendedName>
        <fullName evidence="2">Phytochrome central region domain-containing protein</fullName>
    </recommendedName>
</protein>
<dbReference type="EMBL" id="CP053712">
    <property type="protein sequence ID" value="QKE93917.1"/>
    <property type="molecule type" value="Genomic_DNA"/>
</dbReference>
<dbReference type="GO" id="GO:0009584">
    <property type="term" value="P:detection of visible light"/>
    <property type="evidence" value="ECO:0007669"/>
    <property type="project" value="InterPro"/>
</dbReference>
<accession>A0A6M8I0Q2</accession>
<evidence type="ECO:0000256" key="1">
    <source>
        <dbReference type="SAM" id="MobiDB-lite"/>
    </source>
</evidence>
<sequence>MFSTDSLSRAYPAGAGFQKPVSGVLSVTLSVDEPWLLLWFQAEQIETVEWAGNPHKAHSLDPRLLLTPRASFEAWAEIVRGRVRAWSLAEIEAATRLRSAWLDVQQNRRLRAQQQPDQDPAGQGSPAAAEGVPDRRGQSSCAKLQSAGLHLPGSAGQHIDQCRAAGSPGRTASAPDRRGFGAPPALPR</sequence>
<evidence type="ECO:0000313" key="4">
    <source>
        <dbReference type="Proteomes" id="UP000500767"/>
    </source>
</evidence>
<dbReference type="SUPFAM" id="SSF55781">
    <property type="entry name" value="GAF domain-like"/>
    <property type="match status" value="1"/>
</dbReference>
<dbReference type="InterPro" id="IPR013515">
    <property type="entry name" value="Phytochrome_cen-reg"/>
</dbReference>
<geneLocation type="plasmid" evidence="3 4">
    <name>unnamed5</name>
</geneLocation>
<dbReference type="GO" id="GO:0006355">
    <property type="term" value="P:regulation of DNA-templated transcription"/>
    <property type="evidence" value="ECO:0007669"/>
    <property type="project" value="InterPro"/>
</dbReference>
<name>A0A6M8I0Q2_9PROT</name>
<organism evidence="3 4">
    <name type="scientific">Lichenicola cladoniae</name>
    <dbReference type="NCBI Taxonomy" id="1484109"/>
    <lineage>
        <taxon>Bacteria</taxon>
        <taxon>Pseudomonadati</taxon>
        <taxon>Pseudomonadota</taxon>
        <taxon>Alphaproteobacteria</taxon>
        <taxon>Acetobacterales</taxon>
        <taxon>Acetobacteraceae</taxon>
        <taxon>Lichenicola</taxon>
    </lineage>
</organism>
<dbReference type="AlphaFoldDB" id="A0A6M8I0Q2"/>
<feature type="domain" description="Phytochrome central region" evidence="2">
    <location>
        <begin position="1"/>
        <end position="108"/>
    </location>
</feature>
<dbReference type="RefSeq" id="WP_171837422.1">
    <property type="nucleotide sequence ID" value="NZ_CP053712.1"/>
</dbReference>
<reference evidence="3 4" key="1">
    <citation type="journal article" date="2014" name="World J. Microbiol. Biotechnol.">
        <title>Biodiversity and physiological characteristics of Antarctic and Arctic lichens-associated bacteria.</title>
        <authorList>
            <person name="Lee Y.M."/>
            <person name="Kim E.H."/>
            <person name="Lee H.K."/>
            <person name="Hong S.G."/>
        </authorList>
    </citation>
    <scope>NUCLEOTIDE SEQUENCE [LARGE SCALE GENOMIC DNA]</scope>
    <source>
        <strain evidence="3 4">PAMC 26569</strain>
        <plasmid evidence="3">unnamed5</plasmid>
    </source>
</reference>
<dbReference type="Gene3D" id="3.30.450.270">
    <property type="match status" value="1"/>
</dbReference>
<feature type="compositionally biased region" description="Low complexity" evidence="1">
    <location>
        <begin position="112"/>
        <end position="124"/>
    </location>
</feature>
<feature type="region of interest" description="Disordered" evidence="1">
    <location>
        <begin position="110"/>
        <end position="188"/>
    </location>
</feature>
<evidence type="ECO:0000313" key="3">
    <source>
        <dbReference type="EMBL" id="QKE93917.1"/>
    </source>
</evidence>
<keyword evidence="3" id="KW-0614">Plasmid</keyword>
<gene>
    <name evidence="3" type="ORF">HN018_27760</name>
</gene>